<dbReference type="PANTHER" id="PTHR43743">
    <property type="entry name" value="POTASSIUM-TRANSPORTING ATPASE ATP-BINDING SUBUNIT"/>
    <property type="match status" value="1"/>
</dbReference>
<dbReference type="GO" id="GO:0008556">
    <property type="term" value="F:P-type potassium transmembrane transporter activity"/>
    <property type="evidence" value="ECO:0007669"/>
    <property type="project" value="InterPro"/>
</dbReference>
<feature type="transmembrane region" description="Helical" evidence="1">
    <location>
        <begin position="29"/>
        <end position="47"/>
    </location>
</feature>
<dbReference type="GO" id="GO:0016020">
    <property type="term" value="C:membrane"/>
    <property type="evidence" value="ECO:0007669"/>
    <property type="project" value="InterPro"/>
</dbReference>
<dbReference type="EC" id="3.6.3.12" evidence="3"/>
<accession>A0A377F7F2</accession>
<evidence type="ECO:0000256" key="2">
    <source>
        <dbReference type="SAM" id="SignalP"/>
    </source>
</evidence>
<dbReference type="EMBL" id="UGET01000006">
    <property type="protein sequence ID" value="STN25895.1"/>
    <property type="molecule type" value="Genomic_DNA"/>
</dbReference>
<dbReference type="Proteomes" id="UP000254255">
    <property type="component" value="Unassembled WGS sequence"/>
</dbReference>
<organism evidence="3 4">
    <name type="scientific">Escherichia coli</name>
    <dbReference type="NCBI Taxonomy" id="562"/>
    <lineage>
        <taxon>Bacteria</taxon>
        <taxon>Pseudomonadati</taxon>
        <taxon>Pseudomonadota</taxon>
        <taxon>Gammaproteobacteria</taxon>
        <taxon>Enterobacterales</taxon>
        <taxon>Enterobacteriaceae</taxon>
        <taxon>Escherichia</taxon>
    </lineage>
</organism>
<keyword evidence="1" id="KW-1133">Transmembrane helix</keyword>
<feature type="chain" id="PRO_5017045602" evidence="2">
    <location>
        <begin position="20"/>
        <end position="98"/>
    </location>
</feature>
<dbReference type="AlphaFoldDB" id="A0A377F7F2"/>
<dbReference type="PANTHER" id="PTHR43743:SF1">
    <property type="entry name" value="POTASSIUM-TRANSPORTING ATPASE ATP-BINDING SUBUNIT"/>
    <property type="match status" value="1"/>
</dbReference>
<keyword evidence="1" id="KW-0812">Transmembrane</keyword>
<evidence type="ECO:0000313" key="3">
    <source>
        <dbReference type="EMBL" id="STN25895.1"/>
    </source>
</evidence>
<keyword evidence="2" id="KW-0732">Signal</keyword>
<sequence length="98" mass="10414">MFIVWIGSLLTTCISIAMASGAMPGNALFSAAISGWLWITVLFANFAEALAEGRSKAQANSLKGVKKTAFARKLREPKYGAAADKVPADQLRKGDIVL</sequence>
<name>A0A377F7F2_ECOLX</name>
<protein>
    <submittedName>
        <fullName evidence="3">Potassium-transporting ATPase B chain</fullName>
        <ecNumber evidence="3">3.6.3.12</ecNumber>
    </submittedName>
</protein>
<dbReference type="GO" id="GO:0005524">
    <property type="term" value="F:ATP binding"/>
    <property type="evidence" value="ECO:0007669"/>
    <property type="project" value="UniProtKB-KW"/>
</dbReference>
<dbReference type="GO" id="GO:0016787">
    <property type="term" value="F:hydrolase activity"/>
    <property type="evidence" value="ECO:0007669"/>
    <property type="project" value="UniProtKB-KW"/>
</dbReference>
<gene>
    <name evidence="3" type="primary">kdpB_1</name>
    <name evidence="3" type="ORF">NCTC13148_06311</name>
</gene>
<keyword evidence="1" id="KW-0472">Membrane</keyword>
<feature type="signal peptide" evidence="2">
    <location>
        <begin position="1"/>
        <end position="19"/>
    </location>
</feature>
<dbReference type="InterPro" id="IPR006391">
    <property type="entry name" value="P-type_ATPase_bsu_IA"/>
</dbReference>
<keyword evidence="3" id="KW-0378">Hydrolase</keyword>
<evidence type="ECO:0000256" key="1">
    <source>
        <dbReference type="SAM" id="Phobius"/>
    </source>
</evidence>
<proteinExistence type="predicted"/>
<reference evidence="3 4" key="1">
    <citation type="submission" date="2018-06" db="EMBL/GenBank/DDBJ databases">
        <authorList>
            <consortium name="Pathogen Informatics"/>
            <person name="Doyle S."/>
        </authorList>
    </citation>
    <scope>NUCLEOTIDE SEQUENCE [LARGE SCALE GENOMIC DNA]</scope>
    <source>
        <strain evidence="3 4">NCTC13148</strain>
    </source>
</reference>
<evidence type="ECO:0000313" key="4">
    <source>
        <dbReference type="Proteomes" id="UP000254255"/>
    </source>
</evidence>